<dbReference type="CDD" id="cd00070">
    <property type="entry name" value="GLECT"/>
    <property type="match status" value="1"/>
</dbReference>
<evidence type="ECO:0000256" key="1">
    <source>
        <dbReference type="ARBA" id="ARBA00022734"/>
    </source>
</evidence>
<name>A0A5F9CSA4_RABIT</name>
<reference evidence="4" key="3">
    <citation type="submission" date="2025-09" db="UniProtKB">
        <authorList>
            <consortium name="Ensembl"/>
        </authorList>
    </citation>
    <scope>IDENTIFICATION</scope>
    <source>
        <strain evidence="4">Thorbecke</strain>
    </source>
</reference>
<dbReference type="PROSITE" id="PS51304">
    <property type="entry name" value="GALECTIN"/>
    <property type="match status" value="1"/>
</dbReference>
<dbReference type="GO" id="GO:0005829">
    <property type="term" value="C:cytosol"/>
    <property type="evidence" value="ECO:0007669"/>
    <property type="project" value="TreeGrafter"/>
</dbReference>
<evidence type="ECO:0000313" key="4">
    <source>
        <dbReference type="Ensembl" id="ENSOCUP00000036637.1"/>
    </source>
</evidence>
<dbReference type="FunFam" id="2.60.120.200:FF:000078">
    <property type="entry name" value="Galectin"/>
    <property type="match status" value="1"/>
</dbReference>
<dbReference type="PANTHER" id="PTHR11346">
    <property type="entry name" value="GALECTIN"/>
    <property type="match status" value="1"/>
</dbReference>
<dbReference type="SMART" id="SM00276">
    <property type="entry name" value="GLECT"/>
    <property type="match status" value="1"/>
</dbReference>
<protein>
    <recommendedName>
        <fullName evidence="2">Galectin</fullName>
    </recommendedName>
</protein>
<dbReference type="GO" id="GO:0030246">
    <property type="term" value="F:carbohydrate binding"/>
    <property type="evidence" value="ECO:0007669"/>
    <property type="project" value="UniProtKB-UniRule"/>
</dbReference>
<dbReference type="Bgee" id="ENSOCUG00000025803">
    <property type="expression patterns" value="Expressed in blood and 18 other cell types or tissues"/>
</dbReference>
<organism evidence="4 5">
    <name type="scientific">Oryctolagus cuniculus</name>
    <name type="common">Rabbit</name>
    <dbReference type="NCBI Taxonomy" id="9986"/>
    <lineage>
        <taxon>Eukaryota</taxon>
        <taxon>Metazoa</taxon>
        <taxon>Chordata</taxon>
        <taxon>Craniata</taxon>
        <taxon>Vertebrata</taxon>
        <taxon>Euteleostomi</taxon>
        <taxon>Mammalia</taxon>
        <taxon>Eutheria</taxon>
        <taxon>Euarchontoglires</taxon>
        <taxon>Glires</taxon>
        <taxon>Lagomorpha</taxon>
        <taxon>Leporidae</taxon>
        <taxon>Oryctolagus</taxon>
    </lineage>
</organism>
<evidence type="ECO:0000313" key="5">
    <source>
        <dbReference type="Proteomes" id="UP000001811"/>
    </source>
</evidence>
<dbReference type="GeneTree" id="ENSGT00940000162701"/>
<sequence>MAFQRPQPPFLYPAVPFTGEIQGGLEDGLQITVNGCVHPSASRFAVNLQSGFSENDIAFHFNPRFQEGGYVVCNTKQKGNWGVEERKMHMPFQKGAPFELCILVQSSHFQVTVNGSFFVQYAHRVPFSSVNAISVAGCVQLFYITFKTPVVMPTAQSVPGQMFPNPGIPPMLYPNPTYPMPFFTSIPGGLYPSKSIIVTGTVLPSAQQCGSCVRATASRWPWMASTCLSTTTA</sequence>
<reference evidence="4 5" key="1">
    <citation type="journal article" date="2011" name="Nature">
        <title>A high-resolution map of human evolutionary constraint using 29 mammals.</title>
        <authorList>
            <person name="Lindblad-Toh K."/>
            <person name="Garber M."/>
            <person name="Zuk O."/>
            <person name="Lin M.F."/>
            <person name="Parker B.J."/>
            <person name="Washietl S."/>
            <person name="Kheradpour P."/>
            <person name="Ernst J."/>
            <person name="Jordan G."/>
            <person name="Mauceli E."/>
            <person name="Ward L.D."/>
            <person name="Lowe C.B."/>
            <person name="Holloway A.K."/>
            <person name="Clamp M."/>
            <person name="Gnerre S."/>
            <person name="Alfoldi J."/>
            <person name="Beal K."/>
            <person name="Chang J."/>
            <person name="Clawson H."/>
            <person name="Cuff J."/>
            <person name="Di Palma F."/>
            <person name="Fitzgerald S."/>
            <person name="Flicek P."/>
            <person name="Guttman M."/>
            <person name="Hubisz M.J."/>
            <person name="Jaffe D.B."/>
            <person name="Jungreis I."/>
            <person name="Kent W.J."/>
            <person name="Kostka D."/>
            <person name="Lara M."/>
            <person name="Martins A.L."/>
            <person name="Massingham T."/>
            <person name="Moltke I."/>
            <person name="Raney B.J."/>
            <person name="Rasmussen M.D."/>
            <person name="Robinson J."/>
            <person name="Stark A."/>
            <person name="Vilella A.J."/>
            <person name="Wen J."/>
            <person name="Xie X."/>
            <person name="Zody M.C."/>
            <person name="Baldwin J."/>
            <person name="Bloom T."/>
            <person name="Chin C.W."/>
            <person name="Heiman D."/>
            <person name="Nicol R."/>
            <person name="Nusbaum C."/>
            <person name="Young S."/>
            <person name="Wilkinson J."/>
            <person name="Worley K.C."/>
            <person name="Kovar C.L."/>
            <person name="Muzny D.M."/>
            <person name="Gibbs R.A."/>
            <person name="Cree A."/>
            <person name="Dihn H.H."/>
            <person name="Fowler G."/>
            <person name="Jhangiani S."/>
            <person name="Joshi V."/>
            <person name="Lee S."/>
            <person name="Lewis L.R."/>
            <person name="Nazareth L.V."/>
            <person name="Okwuonu G."/>
            <person name="Santibanez J."/>
            <person name="Warren W.C."/>
            <person name="Mardis E.R."/>
            <person name="Weinstock G.M."/>
            <person name="Wilson R.K."/>
            <person name="Delehaunty K."/>
            <person name="Dooling D."/>
            <person name="Fronik C."/>
            <person name="Fulton L."/>
            <person name="Fulton B."/>
            <person name="Graves T."/>
            <person name="Minx P."/>
            <person name="Sodergren E."/>
            <person name="Birney E."/>
            <person name="Margulies E.H."/>
            <person name="Herrero J."/>
            <person name="Green E.D."/>
            <person name="Haussler D."/>
            <person name="Siepel A."/>
            <person name="Goldman N."/>
            <person name="Pollard K.S."/>
            <person name="Pedersen J.S."/>
            <person name="Lander E.S."/>
            <person name="Kellis M."/>
        </authorList>
    </citation>
    <scope>NUCLEOTIDE SEQUENCE [LARGE SCALE GENOMIC DNA]</scope>
    <source>
        <strain evidence="4 5">Thorbecke inbred</strain>
    </source>
</reference>
<proteinExistence type="predicted"/>
<dbReference type="SUPFAM" id="SSF49899">
    <property type="entry name" value="Concanavalin A-like lectins/glucanases"/>
    <property type="match status" value="1"/>
</dbReference>
<keyword evidence="1 2" id="KW-0430">Lectin</keyword>
<dbReference type="InterPro" id="IPR001079">
    <property type="entry name" value="Galectin_CRD"/>
</dbReference>
<dbReference type="InterPro" id="IPR044156">
    <property type="entry name" value="Galectin-like"/>
</dbReference>
<evidence type="ECO:0000259" key="3">
    <source>
        <dbReference type="PROSITE" id="PS51304"/>
    </source>
</evidence>
<dbReference type="AlphaFoldDB" id="A0A5F9CSA4"/>
<dbReference type="GO" id="GO:2000562">
    <property type="term" value="P:negative regulation of CD4-positive, alpha-beta T cell proliferation"/>
    <property type="evidence" value="ECO:0007669"/>
    <property type="project" value="TreeGrafter"/>
</dbReference>
<dbReference type="EMBL" id="AAGW02049873">
    <property type="status" value="NOT_ANNOTATED_CDS"/>
    <property type="molecule type" value="Genomic_DNA"/>
</dbReference>
<dbReference type="GO" id="GO:0010628">
    <property type="term" value="P:positive regulation of gene expression"/>
    <property type="evidence" value="ECO:0007669"/>
    <property type="project" value="TreeGrafter"/>
</dbReference>
<dbReference type="GO" id="GO:0032689">
    <property type="term" value="P:negative regulation of type II interferon production"/>
    <property type="evidence" value="ECO:0007669"/>
    <property type="project" value="TreeGrafter"/>
</dbReference>
<evidence type="ECO:0000256" key="2">
    <source>
        <dbReference type="RuleBase" id="RU102079"/>
    </source>
</evidence>
<accession>A0A5F9CSA4</accession>
<keyword evidence="5" id="KW-1185">Reference proteome</keyword>
<dbReference type="EMBL" id="AAGW02049874">
    <property type="status" value="NOT_ANNOTATED_CDS"/>
    <property type="molecule type" value="Genomic_DNA"/>
</dbReference>
<reference evidence="4" key="2">
    <citation type="submission" date="2025-08" db="UniProtKB">
        <authorList>
            <consortium name="Ensembl"/>
        </authorList>
    </citation>
    <scope>IDENTIFICATION</scope>
    <source>
        <strain evidence="4">Thorbecke</strain>
    </source>
</reference>
<dbReference type="InterPro" id="IPR013320">
    <property type="entry name" value="ConA-like_dom_sf"/>
</dbReference>
<dbReference type="Pfam" id="PF00337">
    <property type="entry name" value="Gal-bind_lectin"/>
    <property type="match status" value="1"/>
</dbReference>
<dbReference type="Gene3D" id="2.60.120.200">
    <property type="match status" value="1"/>
</dbReference>
<dbReference type="GO" id="GO:0005634">
    <property type="term" value="C:nucleus"/>
    <property type="evidence" value="ECO:0007669"/>
    <property type="project" value="TreeGrafter"/>
</dbReference>
<dbReference type="PANTHER" id="PTHR11346:SF176">
    <property type="entry name" value="32 KDA BETA-GALACTOSIDE-BINDING LECTIN LEC-3"/>
    <property type="match status" value="1"/>
</dbReference>
<dbReference type="GO" id="GO:0016936">
    <property type="term" value="F:galactoside binding"/>
    <property type="evidence" value="ECO:0007669"/>
    <property type="project" value="TreeGrafter"/>
</dbReference>
<feature type="domain" description="Galectin" evidence="3">
    <location>
        <begin position="17"/>
        <end position="147"/>
    </location>
</feature>
<dbReference type="Proteomes" id="UP000001811">
    <property type="component" value="Chromosome 19"/>
</dbReference>
<dbReference type="Ensembl" id="ENSOCUT00000050558.1">
    <property type="protein sequence ID" value="ENSOCUP00000036637.1"/>
    <property type="gene ID" value="ENSOCUG00000025803.3"/>
</dbReference>
<dbReference type="EMBL" id="AAGW02049872">
    <property type="status" value="NOT_ANNOTATED_CDS"/>
    <property type="molecule type" value="Genomic_DNA"/>
</dbReference>
<dbReference type="SMART" id="SM00908">
    <property type="entry name" value="Gal-bind_lectin"/>
    <property type="match status" value="1"/>
</dbReference>